<dbReference type="SUPFAM" id="SSF47413">
    <property type="entry name" value="lambda repressor-like DNA-binding domains"/>
    <property type="match status" value="1"/>
</dbReference>
<dbReference type="Gene3D" id="1.10.260.40">
    <property type="entry name" value="lambda repressor-like DNA-binding domains"/>
    <property type="match status" value="1"/>
</dbReference>
<dbReference type="PROSITE" id="PS50943">
    <property type="entry name" value="HTH_CROC1"/>
    <property type="match status" value="1"/>
</dbReference>
<proteinExistence type="predicted"/>
<dbReference type="Pfam" id="PF01381">
    <property type="entry name" value="HTH_3"/>
    <property type="match status" value="1"/>
</dbReference>
<dbReference type="InterPro" id="IPR001387">
    <property type="entry name" value="Cro/C1-type_HTH"/>
</dbReference>
<gene>
    <name evidence="3" type="ORF">UFOVP1311_51</name>
</gene>
<organism evidence="3">
    <name type="scientific">uncultured Caudovirales phage</name>
    <dbReference type="NCBI Taxonomy" id="2100421"/>
    <lineage>
        <taxon>Viruses</taxon>
        <taxon>Duplodnaviria</taxon>
        <taxon>Heunggongvirae</taxon>
        <taxon>Uroviricota</taxon>
        <taxon>Caudoviricetes</taxon>
        <taxon>Peduoviridae</taxon>
        <taxon>Maltschvirus</taxon>
        <taxon>Maltschvirus maltsch</taxon>
    </lineage>
</organism>
<dbReference type="InterPro" id="IPR010982">
    <property type="entry name" value="Lambda_DNA-bd_dom_sf"/>
</dbReference>
<feature type="domain" description="HTH cro/C1-type" evidence="2">
    <location>
        <begin position="27"/>
        <end position="81"/>
    </location>
</feature>
<dbReference type="SMART" id="SM00530">
    <property type="entry name" value="HTH_XRE"/>
    <property type="match status" value="1"/>
</dbReference>
<dbReference type="CDD" id="cd00093">
    <property type="entry name" value="HTH_XRE"/>
    <property type="match status" value="1"/>
</dbReference>
<dbReference type="EMBL" id="LR797257">
    <property type="protein sequence ID" value="CAB4198082.1"/>
    <property type="molecule type" value="Genomic_DNA"/>
</dbReference>
<protein>
    <submittedName>
        <fullName evidence="3">HipB Predicted transcriptional regulators</fullName>
    </submittedName>
</protein>
<evidence type="ECO:0000256" key="1">
    <source>
        <dbReference type="ARBA" id="ARBA00023125"/>
    </source>
</evidence>
<evidence type="ECO:0000259" key="2">
    <source>
        <dbReference type="PROSITE" id="PS50943"/>
    </source>
</evidence>
<reference evidence="3" key="1">
    <citation type="submission" date="2020-05" db="EMBL/GenBank/DDBJ databases">
        <authorList>
            <person name="Chiriac C."/>
            <person name="Salcher M."/>
            <person name="Ghai R."/>
            <person name="Kavagutti S V."/>
        </authorList>
    </citation>
    <scope>NUCLEOTIDE SEQUENCE</scope>
</reference>
<accession>A0A6J5RPX9</accession>
<evidence type="ECO:0000313" key="3">
    <source>
        <dbReference type="EMBL" id="CAB4198082.1"/>
    </source>
</evidence>
<dbReference type="PANTHER" id="PTHR46558">
    <property type="entry name" value="TRACRIPTIONAL REGULATORY PROTEIN-RELATED-RELATED"/>
    <property type="match status" value="1"/>
</dbReference>
<sequence length="155" mass="18561">MKNIELMKNKYKSRRGNNIDKLIAFYIKEKRLKNNKTQKEISFVLDVATQQIAKYENGINKICASKLYKLAKYYNVPLEYFFKELKMNYLEALFKDIDTGSKETNKIRRKSWPNGDHLKPDNHGGMTKIIKENDNWEIYHPNIEMLENDWEVYND</sequence>
<dbReference type="PANTHER" id="PTHR46558:SF4">
    <property type="entry name" value="DNA-BIDING PHAGE PROTEIN"/>
    <property type="match status" value="1"/>
</dbReference>
<dbReference type="GO" id="GO:0003677">
    <property type="term" value="F:DNA binding"/>
    <property type="evidence" value="ECO:0007669"/>
    <property type="project" value="UniProtKB-KW"/>
</dbReference>
<name>A0A6J5RPX9_9CAUD</name>
<keyword evidence="1" id="KW-0238">DNA-binding</keyword>